<protein>
    <submittedName>
        <fullName evidence="1">Uncharacterized protein</fullName>
    </submittedName>
</protein>
<evidence type="ECO:0000313" key="1">
    <source>
        <dbReference type="EMBL" id="XCG46674.1"/>
    </source>
</evidence>
<gene>
    <name evidence="1" type="ORF">ABVK50_15245</name>
</gene>
<name>A0AAU8CJ03_9HYPH</name>
<dbReference type="CDD" id="cd11542">
    <property type="entry name" value="NTP-PPase_u5"/>
    <property type="match status" value="1"/>
</dbReference>
<sequence>MKKTYNELAAECHANNTKWWTDLETGERLVRNKGELLMLVISEIAEAMEAERKGLMDDKLPHRPGAEVELVDGVIRLADFAGGFGYDLSVYQTGYTDYIELPENKGEALLRICNNVQDIYLHCDHDSDPELVALMIGETLDYIEAYARKWGYDLDGAYGEKTAFNKVRKDHTAEHRKAAGGKKW</sequence>
<dbReference type="EMBL" id="CP159253">
    <property type="protein sequence ID" value="XCG46674.1"/>
    <property type="molecule type" value="Genomic_DNA"/>
</dbReference>
<organism evidence="1">
    <name type="scientific">Mesorhizobium sp. WSM2240</name>
    <dbReference type="NCBI Taxonomy" id="3228851"/>
    <lineage>
        <taxon>Bacteria</taxon>
        <taxon>Pseudomonadati</taxon>
        <taxon>Pseudomonadota</taxon>
        <taxon>Alphaproteobacteria</taxon>
        <taxon>Hyphomicrobiales</taxon>
        <taxon>Phyllobacteriaceae</taxon>
        <taxon>Mesorhizobium</taxon>
    </lineage>
</organism>
<dbReference type="AlphaFoldDB" id="A0AAU8CJ03"/>
<reference evidence="1" key="1">
    <citation type="submission" date="2024-06" db="EMBL/GenBank/DDBJ databases">
        <title>Mesorhizobium karijinii sp. nov., a symbiont of the iconic Swainsona formosa from arid Australia.</title>
        <authorList>
            <person name="Hill Y.J."/>
            <person name="Watkin E.L.J."/>
            <person name="O'Hara G.W."/>
            <person name="Terpolilli J."/>
            <person name="Tye M.L."/>
            <person name="Kohlmeier M.G."/>
        </authorList>
    </citation>
    <scope>NUCLEOTIDE SEQUENCE</scope>
    <source>
        <strain evidence="1">WSM2240</strain>
    </source>
</reference>
<dbReference type="RefSeq" id="WP_353640758.1">
    <property type="nucleotide sequence ID" value="NZ_CP159253.1"/>
</dbReference>
<proteinExistence type="predicted"/>
<accession>A0AAU8CJ03</accession>